<feature type="transmembrane region" description="Helical" evidence="1">
    <location>
        <begin position="44"/>
        <end position="61"/>
    </location>
</feature>
<dbReference type="EMBL" id="QQXK01000006">
    <property type="protein sequence ID" value="RII43042.1"/>
    <property type="molecule type" value="Genomic_DNA"/>
</dbReference>
<keyword evidence="1" id="KW-0812">Transmembrane</keyword>
<gene>
    <name evidence="2" type="ORF">DWB68_04485</name>
</gene>
<accession>A0A399JFW6</accession>
<protein>
    <submittedName>
        <fullName evidence="2">Uncharacterized protein</fullName>
    </submittedName>
</protein>
<evidence type="ECO:0000313" key="2">
    <source>
        <dbReference type="EMBL" id="RII43042.1"/>
    </source>
</evidence>
<keyword evidence="1" id="KW-0472">Membrane</keyword>
<evidence type="ECO:0000256" key="1">
    <source>
        <dbReference type="SAM" id="Phobius"/>
    </source>
</evidence>
<name>A0A399JFW6_9MICC</name>
<dbReference type="Proteomes" id="UP000265419">
    <property type="component" value="Unassembled WGS sequence"/>
</dbReference>
<proteinExistence type="predicted"/>
<reference evidence="2 3" key="1">
    <citation type="submission" date="2018-07" db="EMBL/GenBank/DDBJ databases">
        <title>Arthrobacter sp. nov., isolated from raw cow's milk with high bacterial count.</title>
        <authorList>
            <person name="Hahne J."/>
            <person name="Isele D."/>
            <person name="Lipski A."/>
        </authorList>
    </citation>
    <scope>NUCLEOTIDE SEQUENCE [LARGE SCALE GENOMIC DNA]</scope>
    <source>
        <strain evidence="2 3">JZ R-35</strain>
    </source>
</reference>
<keyword evidence="1" id="KW-1133">Transmembrane helix</keyword>
<dbReference type="RefSeq" id="WP_119423947.1">
    <property type="nucleotide sequence ID" value="NZ_QQXK01000006.1"/>
</dbReference>
<feature type="transmembrane region" description="Helical" evidence="1">
    <location>
        <begin position="21"/>
        <end position="38"/>
    </location>
</feature>
<comment type="caution">
    <text evidence="2">The sequence shown here is derived from an EMBL/GenBank/DDBJ whole genome shotgun (WGS) entry which is preliminary data.</text>
</comment>
<evidence type="ECO:0000313" key="3">
    <source>
        <dbReference type="Proteomes" id="UP000265419"/>
    </source>
</evidence>
<sequence length="80" mass="8539">MNARKPKTRVPGRPVARFSNVLEALGTLAILVWAVFALVEGRFILGTILVLVGLGIGWVTVREFSGKGLGRAPQQGDAPQ</sequence>
<keyword evidence="3" id="KW-1185">Reference proteome</keyword>
<organism evidence="2 3">
    <name type="scientific">Galactobacter valiniphilus</name>
    <dbReference type="NCBI Taxonomy" id="2676122"/>
    <lineage>
        <taxon>Bacteria</taxon>
        <taxon>Bacillati</taxon>
        <taxon>Actinomycetota</taxon>
        <taxon>Actinomycetes</taxon>
        <taxon>Micrococcales</taxon>
        <taxon>Micrococcaceae</taxon>
        <taxon>Galactobacter</taxon>
    </lineage>
</organism>
<dbReference type="AlphaFoldDB" id="A0A399JFW6"/>